<dbReference type="CDD" id="cd09272">
    <property type="entry name" value="RNase_HI_RT_Ty1"/>
    <property type="match status" value="1"/>
</dbReference>
<protein>
    <recommendedName>
        <fullName evidence="3">Reverse transcriptase Ty1/copia-type domain-containing protein</fullName>
    </recommendedName>
</protein>
<feature type="compositionally biased region" description="Basic and acidic residues" evidence="1">
    <location>
        <begin position="587"/>
        <end position="599"/>
    </location>
</feature>
<evidence type="ECO:0000256" key="2">
    <source>
        <dbReference type="SAM" id="Phobius"/>
    </source>
</evidence>
<accession>A5BAH4</accession>
<dbReference type="PANTHER" id="PTHR11439:SF442">
    <property type="entry name" value="CYSTEINE-RICH RLK (RECEPTOR-LIKE PROTEIN KINASE) 8"/>
    <property type="match status" value="1"/>
</dbReference>
<keyword evidence="2" id="KW-0472">Membrane</keyword>
<feature type="domain" description="Reverse transcriptase Ty1/copia-type" evidence="3">
    <location>
        <begin position="48"/>
        <end position="92"/>
    </location>
</feature>
<feature type="region of interest" description="Disordered" evidence="1">
    <location>
        <begin position="579"/>
        <end position="602"/>
    </location>
</feature>
<evidence type="ECO:0000256" key="1">
    <source>
        <dbReference type="SAM" id="MobiDB-lite"/>
    </source>
</evidence>
<proteinExistence type="predicted"/>
<feature type="region of interest" description="Disordered" evidence="1">
    <location>
        <begin position="1"/>
        <end position="23"/>
    </location>
</feature>
<dbReference type="PANTHER" id="PTHR11439">
    <property type="entry name" value="GAG-POL-RELATED RETROTRANSPOSON"/>
    <property type="match status" value="1"/>
</dbReference>
<sequence length="638" mass="74358">MGKLQIENRRQQEEIGEDPKKEESPLTLLNKCKMIAMQEELNQFEKSEVWELVPRPSNQSVIGTRWVFRNKMDENDIIVRNKARLVAQEFSKCMHSEFEMSMMGELNFFLRLQIKQLKEETFINQTKYIRALLKMFNMKEAKTMKTPMSSSIKLDKDEKGKSIDSIMYRDMIGSLLYLTASRPDIMYNICLCARFQFCPKESHLTAVKRILRYLKWTMDIGLWYPKSDNFELIGFSDVDFVGCKVERKITSDTCHFLGHSLVSWHSKKQNSVALSTAEAEYRAVDLCYAQILWMKQTLSDFDLSFEHVPIKCDNTSAIRISKNLVQHSRTKHIEIKHYFLRDHAQKGDITLEFFWTALSSSRMPRVSIVLIFLSTCPFFIVSVFLMAPRRESVASKAQDKRPAKSSQPSQPETHRKASFDTVLLSSMEDYQRQLVALVARLFPLLDKSRSVWTRRASVAFSILLRLDSRTHVLSYGRFLTRVFKDVSVDLGRETNFEVPNAYDSYDEQSMGRMKFEKAPDGSWFRRAERPPTQVRGQGQAHLRVKEEAEIREMEEGIQFEAIFYEPMMSEPTYTVEPYSQPSFNEPPHTEIPPHQEPHTPNRAPWMDLSAQISSLGIRMEELAVVNDTRFYSMEDHMD</sequence>
<dbReference type="AlphaFoldDB" id="A5BAH4"/>
<evidence type="ECO:0000259" key="3">
    <source>
        <dbReference type="Pfam" id="PF07727"/>
    </source>
</evidence>
<reference evidence="4" key="1">
    <citation type="journal article" date="2007" name="PLoS ONE">
        <title>The first genome sequence of an elite grapevine cultivar (Pinot noir Vitis vinifera L.): coping with a highly heterozygous genome.</title>
        <authorList>
            <person name="Velasco R."/>
            <person name="Zharkikh A."/>
            <person name="Troggio M."/>
            <person name="Cartwright D.A."/>
            <person name="Cestaro A."/>
            <person name="Pruss D."/>
            <person name="Pindo M."/>
            <person name="FitzGerald L.M."/>
            <person name="Vezzulli S."/>
            <person name="Reid J."/>
            <person name="Malacarne G."/>
            <person name="Iliev D."/>
            <person name="Coppola G."/>
            <person name="Wardell B."/>
            <person name="Micheletti D."/>
            <person name="Macalma T."/>
            <person name="Facci M."/>
            <person name="Mitchell J.T."/>
            <person name="Perazzolli M."/>
            <person name="Eldredge G."/>
            <person name="Gatto P."/>
            <person name="Oyzerski R."/>
            <person name="Moretto M."/>
            <person name="Gutin N."/>
            <person name="Stefanini M."/>
            <person name="Chen Y."/>
            <person name="Segala C."/>
            <person name="Davenport C."/>
            <person name="Dematte L."/>
            <person name="Mraz A."/>
            <person name="Battilana J."/>
            <person name="Stormo K."/>
            <person name="Costa F."/>
            <person name="Tao Q."/>
            <person name="Si-Ammour A."/>
            <person name="Harkins T."/>
            <person name="Lackey A."/>
            <person name="Perbost C."/>
            <person name="Taillon B."/>
            <person name="Stella A."/>
            <person name="Solovyev V."/>
            <person name="Fawcett J.A."/>
            <person name="Sterck L."/>
            <person name="Vandepoele K."/>
            <person name="Grando S.M."/>
            <person name="Toppo S."/>
            <person name="Moser C."/>
            <person name="Lanchbury J."/>
            <person name="Bogden R."/>
            <person name="Skolnick M."/>
            <person name="Sgaramella V."/>
            <person name="Bhatnagar S.K."/>
            <person name="Fontana P."/>
            <person name="Gutin A."/>
            <person name="Van de Peer Y."/>
            <person name="Salamini F."/>
            <person name="Viola R."/>
        </authorList>
    </citation>
    <scope>NUCLEOTIDE SEQUENCE</scope>
</reference>
<gene>
    <name evidence="4" type="ORF">VITISV_010198</name>
</gene>
<name>A5BAH4_VITVI</name>
<dbReference type="EMBL" id="AM452328">
    <property type="protein sequence ID" value="CAN63282.1"/>
    <property type="molecule type" value="Genomic_DNA"/>
</dbReference>
<feature type="transmembrane region" description="Helical" evidence="2">
    <location>
        <begin position="366"/>
        <end position="387"/>
    </location>
</feature>
<dbReference type="InterPro" id="IPR013103">
    <property type="entry name" value="RVT_2"/>
</dbReference>
<evidence type="ECO:0000313" key="4">
    <source>
        <dbReference type="EMBL" id="CAN63282.1"/>
    </source>
</evidence>
<feature type="region of interest" description="Disordered" evidence="1">
    <location>
        <begin position="395"/>
        <end position="416"/>
    </location>
</feature>
<organism evidence="4">
    <name type="scientific">Vitis vinifera</name>
    <name type="common">Grape</name>
    <dbReference type="NCBI Taxonomy" id="29760"/>
    <lineage>
        <taxon>Eukaryota</taxon>
        <taxon>Viridiplantae</taxon>
        <taxon>Streptophyta</taxon>
        <taxon>Embryophyta</taxon>
        <taxon>Tracheophyta</taxon>
        <taxon>Spermatophyta</taxon>
        <taxon>Magnoliopsida</taxon>
        <taxon>eudicotyledons</taxon>
        <taxon>Gunneridae</taxon>
        <taxon>Pentapetalae</taxon>
        <taxon>rosids</taxon>
        <taxon>Vitales</taxon>
        <taxon>Vitaceae</taxon>
        <taxon>Viteae</taxon>
        <taxon>Vitis</taxon>
    </lineage>
</organism>
<keyword evidence="2" id="KW-1133">Transmembrane helix</keyword>
<dbReference type="Pfam" id="PF07727">
    <property type="entry name" value="RVT_2"/>
    <property type="match status" value="1"/>
</dbReference>
<keyword evidence="2" id="KW-0812">Transmembrane</keyword>